<dbReference type="InterPro" id="IPR001647">
    <property type="entry name" value="HTH_TetR"/>
</dbReference>
<feature type="domain" description="HTH tetR-type" evidence="6">
    <location>
        <begin position="25"/>
        <end position="85"/>
    </location>
</feature>
<dbReference type="Pfam" id="PF00440">
    <property type="entry name" value="TetR_N"/>
    <property type="match status" value="1"/>
</dbReference>
<keyword evidence="1" id="KW-0805">Transcription regulation</keyword>
<dbReference type="PROSITE" id="PS50977">
    <property type="entry name" value="HTH_TETR_2"/>
    <property type="match status" value="1"/>
</dbReference>
<evidence type="ECO:0000256" key="3">
    <source>
        <dbReference type="ARBA" id="ARBA00023163"/>
    </source>
</evidence>
<name>A0A5C8PAI0_9HYPH</name>
<dbReference type="InterPro" id="IPR009057">
    <property type="entry name" value="Homeodomain-like_sf"/>
</dbReference>
<reference evidence="7 8" key="1">
    <citation type="submission" date="2019-06" db="EMBL/GenBank/DDBJ databases">
        <title>New taxonomy in bacterial strain CC-CFT640, isolated from vineyard.</title>
        <authorList>
            <person name="Lin S.-Y."/>
            <person name="Tsai C.-F."/>
            <person name="Young C.-C."/>
        </authorList>
    </citation>
    <scope>NUCLEOTIDE SEQUENCE [LARGE SCALE GENOMIC DNA]</scope>
    <source>
        <strain evidence="7 8">CC-CFT640</strain>
    </source>
</reference>
<evidence type="ECO:0000256" key="5">
    <source>
        <dbReference type="SAM" id="MobiDB-lite"/>
    </source>
</evidence>
<dbReference type="Gene3D" id="1.10.357.10">
    <property type="entry name" value="Tetracycline Repressor, domain 2"/>
    <property type="match status" value="1"/>
</dbReference>
<dbReference type="RefSeq" id="WP_147851768.1">
    <property type="nucleotide sequence ID" value="NZ_VDUZ01000063.1"/>
</dbReference>
<accession>A0A5C8PAI0</accession>
<dbReference type="InterPro" id="IPR050109">
    <property type="entry name" value="HTH-type_TetR-like_transc_reg"/>
</dbReference>
<dbReference type="PANTHER" id="PTHR30055:SF234">
    <property type="entry name" value="HTH-TYPE TRANSCRIPTIONAL REGULATOR BETI"/>
    <property type="match status" value="1"/>
</dbReference>
<dbReference type="PANTHER" id="PTHR30055">
    <property type="entry name" value="HTH-TYPE TRANSCRIPTIONAL REGULATOR RUTR"/>
    <property type="match status" value="1"/>
</dbReference>
<dbReference type="SUPFAM" id="SSF46689">
    <property type="entry name" value="Homeodomain-like"/>
    <property type="match status" value="1"/>
</dbReference>
<evidence type="ECO:0000259" key="6">
    <source>
        <dbReference type="PROSITE" id="PS50977"/>
    </source>
</evidence>
<evidence type="ECO:0000313" key="8">
    <source>
        <dbReference type="Proteomes" id="UP000321638"/>
    </source>
</evidence>
<proteinExistence type="predicted"/>
<dbReference type="GO" id="GO:0003700">
    <property type="term" value="F:DNA-binding transcription factor activity"/>
    <property type="evidence" value="ECO:0007669"/>
    <property type="project" value="TreeGrafter"/>
</dbReference>
<dbReference type="InterPro" id="IPR023772">
    <property type="entry name" value="DNA-bd_HTH_TetR-type_CS"/>
</dbReference>
<protein>
    <submittedName>
        <fullName evidence="7">TetR/AcrR family transcriptional regulator</fullName>
    </submittedName>
</protein>
<sequence length="212" mass="23216">MSTSDTLDDRPEPPAADSRRARKKLENRAQLLAAARAVFAEMGFGAASVRDIVRRTDLATGTFYNYFEDKDAIFEAVVGELTDELVRRHREGRARAPTAEAFLHAHFSVYFHFVADDPELLALARKNVTAIRTLLDKPDVRTLARCLYDDLRDAIQRGTLPPIDTALFAAALSGVAFEISVMMIARDPVDADAAADFATRLMLGGLTGMGAT</sequence>
<comment type="caution">
    <text evidence="7">The sequence shown here is derived from an EMBL/GenBank/DDBJ whole genome shotgun (WGS) entry which is preliminary data.</text>
</comment>
<dbReference type="OrthoDB" id="7185252at2"/>
<keyword evidence="2 4" id="KW-0238">DNA-binding</keyword>
<dbReference type="GO" id="GO:0000976">
    <property type="term" value="F:transcription cis-regulatory region binding"/>
    <property type="evidence" value="ECO:0007669"/>
    <property type="project" value="TreeGrafter"/>
</dbReference>
<dbReference type="AlphaFoldDB" id="A0A5C8PAI0"/>
<dbReference type="PRINTS" id="PR00455">
    <property type="entry name" value="HTHTETR"/>
</dbReference>
<dbReference type="EMBL" id="VDUZ01000063">
    <property type="protein sequence ID" value="TXL70253.1"/>
    <property type="molecule type" value="Genomic_DNA"/>
</dbReference>
<dbReference type="Proteomes" id="UP000321638">
    <property type="component" value="Unassembled WGS sequence"/>
</dbReference>
<gene>
    <name evidence="7" type="ORF">FHP25_35580</name>
</gene>
<evidence type="ECO:0000256" key="4">
    <source>
        <dbReference type="PROSITE-ProRule" id="PRU00335"/>
    </source>
</evidence>
<feature type="region of interest" description="Disordered" evidence="5">
    <location>
        <begin position="1"/>
        <end position="22"/>
    </location>
</feature>
<dbReference type="PROSITE" id="PS01081">
    <property type="entry name" value="HTH_TETR_1"/>
    <property type="match status" value="1"/>
</dbReference>
<evidence type="ECO:0000256" key="1">
    <source>
        <dbReference type="ARBA" id="ARBA00023015"/>
    </source>
</evidence>
<keyword evidence="3" id="KW-0804">Transcription</keyword>
<feature type="DNA-binding region" description="H-T-H motif" evidence="4">
    <location>
        <begin position="48"/>
        <end position="67"/>
    </location>
</feature>
<organism evidence="7 8">
    <name type="scientific">Vineibacter terrae</name>
    <dbReference type="NCBI Taxonomy" id="2586908"/>
    <lineage>
        <taxon>Bacteria</taxon>
        <taxon>Pseudomonadati</taxon>
        <taxon>Pseudomonadota</taxon>
        <taxon>Alphaproteobacteria</taxon>
        <taxon>Hyphomicrobiales</taxon>
        <taxon>Vineibacter</taxon>
    </lineage>
</organism>
<dbReference type="InterPro" id="IPR036271">
    <property type="entry name" value="Tet_transcr_reg_TetR-rel_C_sf"/>
</dbReference>
<evidence type="ECO:0000256" key="2">
    <source>
        <dbReference type="ARBA" id="ARBA00023125"/>
    </source>
</evidence>
<evidence type="ECO:0000313" key="7">
    <source>
        <dbReference type="EMBL" id="TXL70253.1"/>
    </source>
</evidence>
<dbReference type="SUPFAM" id="SSF48498">
    <property type="entry name" value="Tetracyclin repressor-like, C-terminal domain"/>
    <property type="match status" value="1"/>
</dbReference>
<keyword evidence="8" id="KW-1185">Reference proteome</keyword>